<evidence type="ECO:0000256" key="1">
    <source>
        <dbReference type="SAM" id="Phobius"/>
    </source>
</evidence>
<keyword evidence="3" id="KW-1185">Reference proteome</keyword>
<evidence type="ECO:0000313" key="2">
    <source>
        <dbReference type="EMBL" id="PQB04509.1"/>
    </source>
</evidence>
<accession>A0A2S7KPF2</accession>
<dbReference type="Proteomes" id="UP000239800">
    <property type="component" value="Unassembled WGS sequence"/>
</dbReference>
<feature type="transmembrane region" description="Helical" evidence="1">
    <location>
        <begin position="60"/>
        <end position="82"/>
    </location>
</feature>
<dbReference type="RefSeq" id="WP_104812434.1">
    <property type="nucleotide sequence ID" value="NZ_MQUB01000001.1"/>
</dbReference>
<dbReference type="OrthoDB" id="1491387at2"/>
<feature type="transmembrane region" description="Helical" evidence="1">
    <location>
        <begin position="133"/>
        <end position="166"/>
    </location>
</feature>
<feature type="transmembrane region" description="Helical" evidence="1">
    <location>
        <begin position="21"/>
        <end position="40"/>
    </location>
</feature>
<protein>
    <submittedName>
        <fullName evidence="2">Uncharacterized protein</fullName>
    </submittedName>
</protein>
<keyword evidence="1" id="KW-0472">Membrane</keyword>
<gene>
    <name evidence="2" type="ORF">BST85_06045</name>
</gene>
<evidence type="ECO:0000313" key="3">
    <source>
        <dbReference type="Proteomes" id="UP000239800"/>
    </source>
</evidence>
<reference evidence="2 3" key="1">
    <citation type="submission" date="2016-11" db="EMBL/GenBank/DDBJ databases">
        <title>Trade-off between light-utilization and light-protection in marine flavobacteria.</title>
        <authorList>
            <person name="Kumagai Y."/>
        </authorList>
    </citation>
    <scope>NUCLEOTIDE SEQUENCE [LARGE SCALE GENOMIC DNA]</scope>
    <source>
        <strain evidence="2 3">NBRC 107741</strain>
    </source>
</reference>
<name>A0A2S7KPF2_9FLAO</name>
<feature type="transmembrane region" description="Helical" evidence="1">
    <location>
        <begin position="172"/>
        <end position="196"/>
    </location>
</feature>
<keyword evidence="1" id="KW-0812">Transmembrane</keyword>
<feature type="transmembrane region" description="Helical" evidence="1">
    <location>
        <begin position="208"/>
        <end position="227"/>
    </location>
</feature>
<organism evidence="2 3">
    <name type="scientific">Aureitalea marina</name>
    <dbReference type="NCBI Taxonomy" id="930804"/>
    <lineage>
        <taxon>Bacteria</taxon>
        <taxon>Pseudomonadati</taxon>
        <taxon>Bacteroidota</taxon>
        <taxon>Flavobacteriia</taxon>
        <taxon>Flavobacteriales</taxon>
        <taxon>Flavobacteriaceae</taxon>
        <taxon>Aureitalea</taxon>
    </lineage>
</organism>
<comment type="caution">
    <text evidence="2">The sequence shown here is derived from an EMBL/GenBank/DDBJ whole genome shotgun (WGS) entry which is preliminary data.</text>
</comment>
<feature type="transmembrane region" description="Helical" evidence="1">
    <location>
        <begin position="243"/>
        <end position="260"/>
    </location>
</feature>
<keyword evidence="1" id="KW-1133">Transmembrane helix</keyword>
<dbReference type="AlphaFoldDB" id="A0A2S7KPF2"/>
<dbReference type="EMBL" id="MQUB01000001">
    <property type="protein sequence ID" value="PQB04509.1"/>
    <property type="molecule type" value="Genomic_DNA"/>
</dbReference>
<sequence length="443" mass="51880">MSNDYRDPSFKSWLDKLQQESWQLELIISGFAIYGLLQAFEPAQVEMNRAFYNQEFFNMIIYGIGFIACSVLLINLIFHVLLRGVWIGALGLRYVSGEIDFDKLNYHKFFDKFLRNRIVSFDRFIARLEKYCSVIFGICFLIIFYFIGIVMILLALVATATFLISANEEGSFLNVLGIIIVLFLVFGSLIMLLDFLTLGWFKKKKYLAIVYYPIYRVFSFLMLSFMYRPMVYNFLDDRFGKRLLWALVPIYAVIIFLATLENRESNFINIERTSGPSFADQRNYESMLTDRTVFARIATIPAKVITDPFLKVFVVHTENVENYLIRWNEGLEPDEDLRGLKSQINLTGNTLNPFRSARRRDSLRREFVNTFNTTYRLRIDTTIVQAQFVATTNQRKKLGFESYVSLDSIPEGKHVLYIERPSVQKGDTVYSRRVSIPFWYYND</sequence>
<proteinExistence type="predicted"/>